<dbReference type="RefSeq" id="WP_089398669.1">
    <property type="nucleotide sequence ID" value="NZ_FZOT01000003.1"/>
</dbReference>
<evidence type="ECO:0000256" key="1">
    <source>
        <dbReference type="ARBA" id="ARBA00006987"/>
    </source>
</evidence>
<dbReference type="AlphaFoldDB" id="A0A239F546"/>
<evidence type="ECO:0000313" key="4">
    <source>
        <dbReference type="Proteomes" id="UP000198284"/>
    </source>
</evidence>
<protein>
    <submittedName>
        <fullName evidence="3">Tripartite-type tricarboxylate transporter, receptor component TctC</fullName>
    </submittedName>
</protein>
<name>A0A239F546_9BURK</name>
<comment type="similarity">
    <text evidence="1">Belongs to the UPF0065 (bug) family.</text>
</comment>
<evidence type="ECO:0000313" key="3">
    <source>
        <dbReference type="EMBL" id="SNS51628.1"/>
    </source>
</evidence>
<dbReference type="EMBL" id="FZOT01000003">
    <property type="protein sequence ID" value="SNS51628.1"/>
    <property type="molecule type" value="Genomic_DNA"/>
</dbReference>
<dbReference type="CDD" id="cd07012">
    <property type="entry name" value="PBP2_Bug_TTT"/>
    <property type="match status" value="1"/>
</dbReference>
<keyword evidence="4" id="KW-1185">Reference proteome</keyword>
<dbReference type="PANTHER" id="PTHR42928:SF5">
    <property type="entry name" value="BLR1237 PROTEIN"/>
    <property type="match status" value="1"/>
</dbReference>
<dbReference type="Pfam" id="PF03401">
    <property type="entry name" value="TctC"/>
    <property type="match status" value="1"/>
</dbReference>
<evidence type="ECO:0000256" key="2">
    <source>
        <dbReference type="SAM" id="SignalP"/>
    </source>
</evidence>
<dbReference type="SUPFAM" id="SSF53850">
    <property type="entry name" value="Periplasmic binding protein-like II"/>
    <property type="match status" value="1"/>
</dbReference>
<feature type="chain" id="PRO_5012850989" evidence="2">
    <location>
        <begin position="26"/>
        <end position="319"/>
    </location>
</feature>
<dbReference type="PROSITE" id="PS51318">
    <property type="entry name" value="TAT"/>
    <property type="match status" value="1"/>
</dbReference>
<sequence length="319" mass="34737">MDRRRRDVLRLAAATGLMAAGAARAQSNMLRMVVPLTPGTTPDTIARAIGPVVQKRLNMNYMVENKPGASGMIGMKYVAQSSDPAMLMVVPATTVTLPLFYKGVDFDVLQSFTPVTQAVSSSFVLAVHKDVPARNLQEFIAWARARSGLFYASPGSGTHHHLFMELLLQAIDVKLEHVPYKGSAPAVNDFLGGQVPTMFLPIQVAVPLRNAGRIKIIGGSLRDRHPGFPEIPSLQEQGAKNYHADPWFAVWGTPKMPPDTVEAYRQGIIAALNDAAVKENLSKQGLIIKTSTPSELLAMTKEESAMWSRLTKAINIKPE</sequence>
<dbReference type="InterPro" id="IPR005064">
    <property type="entry name" value="BUG"/>
</dbReference>
<proteinExistence type="inferred from homology"/>
<dbReference type="PANTHER" id="PTHR42928">
    <property type="entry name" value="TRICARBOXYLATE-BINDING PROTEIN"/>
    <property type="match status" value="1"/>
</dbReference>
<dbReference type="Gene3D" id="3.40.190.10">
    <property type="entry name" value="Periplasmic binding protein-like II"/>
    <property type="match status" value="1"/>
</dbReference>
<reference evidence="3 4" key="1">
    <citation type="submission" date="2017-06" db="EMBL/GenBank/DDBJ databases">
        <authorList>
            <person name="Kim H.J."/>
            <person name="Triplett B.A."/>
        </authorList>
    </citation>
    <scope>NUCLEOTIDE SEQUENCE [LARGE SCALE GENOMIC DNA]</scope>
    <source>
        <strain evidence="3 4">U15</strain>
    </source>
</reference>
<dbReference type="PIRSF" id="PIRSF017082">
    <property type="entry name" value="YflP"/>
    <property type="match status" value="1"/>
</dbReference>
<dbReference type="InterPro" id="IPR042100">
    <property type="entry name" value="Bug_dom1"/>
</dbReference>
<dbReference type="Proteomes" id="UP000198284">
    <property type="component" value="Unassembled WGS sequence"/>
</dbReference>
<keyword evidence="3" id="KW-0675">Receptor</keyword>
<gene>
    <name evidence="3" type="ORF">SAMN06265795_103169</name>
</gene>
<dbReference type="OrthoDB" id="9125369at2"/>
<organism evidence="3 4">
    <name type="scientific">Noviherbaspirillum humi</name>
    <dbReference type="NCBI Taxonomy" id="1688639"/>
    <lineage>
        <taxon>Bacteria</taxon>
        <taxon>Pseudomonadati</taxon>
        <taxon>Pseudomonadota</taxon>
        <taxon>Betaproteobacteria</taxon>
        <taxon>Burkholderiales</taxon>
        <taxon>Oxalobacteraceae</taxon>
        <taxon>Noviherbaspirillum</taxon>
    </lineage>
</organism>
<keyword evidence="2" id="KW-0732">Signal</keyword>
<dbReference type="InterPro" id="IPR006311">
    <property type="entry name" value="TAT_signal"/>
</dbReference>
<feature type="signal peptide" evidence="2">
    <location>
        <begin position="1"/>
        <end position="25"/>
    </location>
</feature>
<accession>A0A239F546</accession>
<dbReference type="Gene3D" id="3.40.190.150">
    <property type="entry name" value="Bordetella uptake gene, domain 1"/>
    <property type="match status" value="1"/>
</dbReference>